<dbReference type="SUPFAM" id="SSF52833">
    <property type="entry name" value="Thioredoxin-like"/>
    <property type="match status" value="1"/>
</dbReference>
<dbReference type="Gene3D" id="3.40.30.10">
    <property type="entry name" value="Glutaredoxin"/>
    <property type="match status" value="1"/>
</dbReference>
<dbReference type="EMBL" id="JAOEGN010000005">
    <property type="protein sequence ID" value="MCU0104682.1"/>
    <property type="molecule type" value="Genomic_DNA"/>
</dbReference>
<accession>A0ABT2PUS5</accession>
<dbReference type="Pfam" id="PF01257">
    <property type="entry name" value="2Fe-2S_thioredx"/>
    <property type="match status" value="1"/>
</dbReference>
<dbReference type="CDD" id="cd02980">
    <property type="entry name" value="TRX_Fd_family"/>
    <property type="match status" value="1"/>
</dbReference>
<organism evidence="1 2">
    <name type="scientific">Paracholeplasma vituli</name>
    <dbReference type="NCBI Taxonomy" id="69473"/>
    <lineage>
        <taxon>Bacteria</taxon>
        <taxon>Bacillati</taxon>
        <taxon>Mycoplasmatota</taxon>
        <taxon>Mollicutes</taxon>
        <taxon>Acholeplasmatales</taxon>
        <taxon>Acholeplasmataceae</taxon>
        <taxon>Paracholeplasma</taxon>
    </lineage>
</organism>
<sequence length="123" mass="14074">MKTLDELKKLRDESLKKMTMRYQKDGFRVQVGMGTCGIASGARPILNAFLEQCEFHDLKNVTVTQVGCMGECAYEPMAEIIDESGQSYIYCALTIPMVRQIVERHIVNHQPITKYLLSERKDK</sequence>
<comment type="caution">
    <text evidence="1">The sequence shown here is derived from an EMBL/GenBank/DDBJ whole genome shotgun (WGS) entry which is preliminary data.</text>
</comment>
<evidence type="ECO:0000313" key="1">
    <source>
        <dbReference type="EMBL" id="MCU0104682.1"/>
    </source>
</evidence>
<evidence type="ECO:0000313" key="2">
    <source>
        <dbReference type="Proteomes" id="UP001209076"/>
    </source>
</evidence>
<dbReference type="Proteomes" id="UP001209076">
    <property type="component" value="Unassembled WGS sequence"/>
</dbReference>
<reference evidence="2" key="1">
    <citation type="submission" date="2023-07" db="EMBL/GenBank/DDBJ databases">
        <title>Novel Mycoplasma species identified in domestic and wild animals.</title>
        <authorList>
            <person name="Volokhov D.V."/>
            <person name="Furtak V.A."/>
            <person name="Zagorodnyaya T.A."/>
        </authorList>
    </citation>
    <scope>NUCLEOTIDE SEQUENCE [LARGE SCALE GENOMIC DNA]</scope>
    <source>
        <strain evidence="2">92-19</strain>
    </source>
</reference>
<keyword evidence="2" id="KW-1185">Reference proteome</keyword>
<name>A0ABT2PUS5_9MOLU</name>
<proteinExistence type="predicted"/>
<protein>
    <submittedName>
        <fullName evidence="1">(2Fe-2S) ferredoxin domain-containing protein</fullName>
    </submittedName>
</protein>
<gene>
    <name evidence="1" type="ORF">N7603_03335</name>
</gene>
<dbReference type="RefSeq" id="WP_262095930.1">
    <property type="nucleotide sequence ID" value="NZ_JAOEGN010000005.1"/>
</dbReference>
<dbReference type="InterPro" id="IPR036249">
    <property type="entry name" value="Thioredoxin-like_sf"/>
</dbReference>